<dbReference type="AlphaFoldDB" id="A0A4S8SSD6"/>
<protein>
    <submittedName>
        <fullName evidence="1">Uncharacterized protein</fullName>
    </submittedName>
</protein>
<dbReference type="EMBL" id="QZAF01000075">
    <property type="protein sequence ID" value="THV73990.1"/>
    <property type="molecule type" value="Genomic_DNA"/>
</dbReference>
<proteinExistence type="predicted"/>
<dbReference type="Proteomes" id="UP000304951">
    <property type="component" value="Unassembled WGS sequence"/>
</dbReference>
<reference evidence="1 2" key="1">
    <citation type="submission" date="2018-10" db="EMBL/GenBank/DDBJ databases">
        <title>Fifty Aureobasidium pullulans genomes reveal a recombining polyextremotolerant generalist.</title>
        <authorList>
            <person name="Gostincar C."/>
            <person name="Turk M."/>
            <person name="Zajc J."/>
            <person name="Gunde-Cimerman N."/>
        </authorList>
    </citation>
    <scope>NUCLEOTIDE SEQUENCE [LARGE SCALE GENOMIC DNA]</scope>
    <source>
        <strain evidence="1 2">EXF-11900</strain>
    </source>
</reference>
<accession>A0A4S8SSD6</accession>
<name>A0A4S8SSD6_AURPU</name>
<organism evidence="1 2">
    <name type="scientific">Aureobasidium pullulans</name>
    <name type="common">Black yeast</name>
    <name type="synonym">Pullularia pullulans</name>
    <dbReference type="NCBI Taxonomy" id="5580"/>
    <lineage>
        <taxon>Eukaryota</taxon>
        <taxon>Fungi</taxon>
        <taxon>Dikarya</taxon>
        <taxon>Ascomycota</taxon>
        <taxon>Pezizomycotina</taxon>
        <taxon>Dothideomycetes</taxon>
        <taxon>Dothideomycetidae</taxon>
        <taxon>Dothideales</taxon>
        <taxon>Saccotheciaceae</taxon>
        <taxon>Aureobasidium</taxon>
    </lineage>
</organism>
<sequence length="170" mass="18626">MSTSSIALSPIQGSCYFSIQHNQQSSYHNDETPLASPFTPSGEDIVSDPSHPLLAYRPFLHSPSTTTVRNTMDSLLQLQTQAAHIPPPRRPQPQPIKNVLAVGDDLSDSDDLTSFAFSHSQMELARCSRCRRSQSIDMSTGKAANMVSYGLNSFYCLRCANIVGFGSQSR</sequence>
<evidence type="ECO:0000313" key="1">
    <source>
        <dbReference type="EMBL" id="THV73990.1"/>
    </source>
</evidence>
<comment type="caution">
    <text evidence="1">The sequence shown here is derived from an EMBL/GenBank/DDBJ whole genome shotgun (WGS) entry which is preliminary data.</text>
</comment>
<gene>
    <name evidence="1" type="ORF">D6D28_02887</name>
</gene>
<evidence type="ECO:0000313" key="2">
    <source>
        <dbReference type="Proteomes" id="UP000304951"/>
    </source>
</evidence>